<dbReference type="PANTHER" id="PTHR43060:SF15">
    <property type="entry name" value="3-HYDROXYISOBUTYRATE DEHYDROGENASE-LIKE 1, MITOCHONDRIAL-RELATED"/>
    <property type="match status" value="1"/>
</dbReference>
<evidence type="ECO:0000313" key="7">
    <source>
        <dbReference type="EMBL" id="MBB4138535.1"/>
    </source>
</evidence>
<dbReference type="InterPro" id="IPR036291">
    <property type="entry name" value="NAD(P)-bd_dom_sf"/>
</dbReference>
<gene>
    <name evidence="7" type="ORF">BKA10_000329</name>
</gene>
<name>A0AA40SLP1_9MICO</name>
<dbReference type="InterPro" id="IPR013328">
    <property type="entry name" value="6PGD_dom2"/>
</dbReference>
<dbReference type="RefSeq" id="WP_183498311.1">
    <property type="nucleotide sequence ID" value="NZ_BAABCO010000003.1"/>
</dbReference>
<accession>A0AA40SLP1</accession>
<proteinExistence type="inferred from homology"/>
<evidence type="ECO:0000259" key="5">
    <source>
        <dbReference type="Pfam" id="PF03446"/>
    </source>
</evidence>
<dbReference type="InterPro" id="IPR029154">
    <property type="entry name" value="HIBADH-like_NADP-bd"/>
</dbReference>
<dbReference type="InterPro" id="IPR008927">
    <property type="entry name" value="6-PGluconate_DH-like_C_sf"/>
</dbReference>
<organism evidence="7 8">
    <name type="scientific">Microbacterium invictum</name>
    <dbReference type="NCBI Taxonomy" id="515415"/>
    <lineage>
        <taxon>Bacteria</taxon>
        <taxon>Bacillati</taxon>
        <taxon>Actinomycetota</taxon>
        <taxon>Actinomycetes</taxon>
        <taxon>Micrococcales</taxon>
        <taxon>Microbacteriaceae</taxon>
        <taxon>Microbacterium</taxon>
    </lineage>
</organism>
<keyword evidence="3" id="KW-0520">NAD</keyword>
<dbReference type="InterPro" id="IPR015815">
    <property type="entry name" value="HIBADH-related"/>
</dbReference>
<feature type="domain" description="6-phosphogluconate dehydrogenase NADP-binding" evidence="5">
    <location>
        <begin position="21"/>
        <end position="173"/>
    </location>
</feature>
<dbReference type="Pfam" id="PF14833">
    <property type="entry name" value="NAD_binding_11"/>
    <property type="match status" value="1"/>
</dbReference>
<evidence type="ECO:0000256" key="4">
    <source>
        <dbReference type="PIRSR" id="PIRSR000103-1"/>
    </source>
</evidence>
<evidence type="ECO:0000313" key="8">
    <source>
        <dbReference type="Proteomes" id="UP000549113"/>
    </source>
</evidence>
<reference evidence="7 8" key="1">
    <citation type="submission" date="2020-08" db="EMBL/GenBank/DDBJ databases">
        <title>Sequencing the genomes of 1000 actinobacteria strains.</title>
        <authorList>
            <person name="Klenk H.-P."/>
        </authorList>
    </citation>
    <scope>NUCLEOTIDE SEQUENCE [LARGE SCALE GENOMIC DNA]</scope>
    <source>
        <strain evidence="7 8">DSM 19600</strain>
    </source>
</reference>
<dbReference type="SUPFAM" id="SSF48179">
    <property type="entry name" value="6-phosphogluconate dehydrogenase C-terminal domain-like"/>
    <property type="match status" value="1"/>
</dbReference>
<evidence type="ECO:0000256" key="2">
    <source>
        <dbReference type="ARBA" id="ARBA00023002"/>
    </source>
</evidence>
<dbReference type="PIRSF" id="PIRSF000103">
    <property type="entry name" value="HIBADH"/>
    <property type="match status" value="1"/>
</dbReference>
<dbReference type="Gene3D" id="1.10.1040.10">
    <property type="entry name" value="N-(1-d-carboxylethyl)-l-norvaline Dehydrogenase, domain 2"/>
    <property type="match status" value="1"/>
</dbReference>
<dbReference type="GO" id="GO:0050661">
    <property type="term" value="F:NADP binding"/>
    <property type="evidence" value="ECO:0007669"/>
    <property type="project" value="InterPro"/>
</dbReference>
<sequence length="311" mass="32467">MAHHEHDAPTSVSGAERLPRLGVIGLGQMGLPITAHLVRAGFATAVFDVDPERVRMAGEAGAVAAPDAHALAADVDILITVLPGAPEFASVMSGADGAIARLRAGAGWLDLTSNDPRVAEHAASESSSRGVWAVGAPMGGGVGSAETGMLEFFVGGDVAARARCEPVLQVLARPGGIRDAGPAVASGYTAKLLINQLWFTQVAAYAEAALLWRALGNDPAWFEDLVTGSAADSTFVRDYAGRLRVGDYAASFGLDRCIDEIDIVSDLADDRQTPFDVGRVIQRLHHDALDRYGAVDGEMLVAKMLEERAGG</sequence>
<keyword evidence="2" id="KW-0560">Oxidoreductase</keyword>
<feature type="domain" description="3-hydroxyisobutyrate dehydrogenase-like NAD-binding" evidence="6">
    <location>
        <begin position="186"/>
        <end position="303"/>
    </location>
</feature>
<dbReference type="Gene3D" id="3.40.50.720">
    <property type="entry name" value="NAD(P)-binding Rossmann-like Domain"/>
    <property type="match status" value="1"/>
</dbReference>
<protein>
    <submittedName>
        <fullName evidence="7">3-hydroxyisobutyrate dehydrogenase-like beta-hydroxyacid dehydrogenase</fullName>
    </submittedName>
</protein>
<dbReference type="GO" id="GO:0051287">
    <property type="term" value="F:NAD binding"/>
    <property type="evidence" value="ECO:0007669"/>
    <property type="project" value="InterPro"/>
</dbReference>
<evidence type="ECO:0000259" key="6">
    <source>
        <dbReference type="Pfam" id="PF14833"/>
    </source>
</evidence>
<comment type="caution">
    <text evidence="7">The sequence shown here is derived from an EMBL/GenBank/DDBJ whole genome shotgun (WGS) entry which is preliminary data.</text>
</comment>
<comment type="similarity">
    <text evidence="1">Belongs to the HIBADH-related family.</text>
</comment>
<dbReference type="SUPFAM" id="SSF51735">
    <property type="entry name" value="NAD(P)-binding Rossmann-fold domains"/>
    <property type="match status" value="1"/>
</dbReference>
<dbReference type="GO" id="GO:0016491">
    <property type="term" value="F:oxidoreductase activity"/>
    <property type="evidence" value="ECO:0007669"/>
    <property type="project" value="UniProtKB-KW"/>
</dbReference>
<keyword evidence="8" id="KW-1185">Reference proteome</keyword>
<dbReference type="Proteomes" id="UP000549113">
    <property type="component" value="Unassembled WGS sequence"/>
</dbReference>
<dbReference type="AlphaFoldDB" id="A0AA40SLP1"/>
<dbReference type="InterPro" id="IPR006115">
    <property type="entry name" value="6PGDH_NADP-bd"/>
</dbReference>
<evidence type="ECO:0000256" key="3">
    <source>
        <dbReference type="ARBA" id="ARBA00023027"/>
    </source>
</evidence>
<dbReference type="PANTHER" id="PTHR43060">
    <property type="entry name" value="3-HYDROXYISOBUTYRATE DEHYDROGENASE-LIKE 1, MITOCHONDRIAL-RELATED"/>
    <property type="match status" value="1"/>
</dbReference>
<dbReference type="EMBL" id="JACIFH010000001">
    <property type="protein sequence ID" value="MBB4138535.1"/>
    <property type="molecule type" value="Genomic_DNA"/>
</dbReference>
<dbReference type="Pfam" id="PF03446">
    <property type="entry name" value="NAD_binding_2"/>
    <property type="match status" value="1"/>
</dbReference>
<feature type="active site" evidence="4">
    <location>
        <position position="191"/>
    </location>
</feature>
<evidence type="ECO:0000256" key="1">
    <source>
        <dbReference type="ARBA" id="ARBA00009080"/>
    </source>
</evidence>